<feature type="coiled-coil region" evidence="1">
    <location>
        <begin position="475"/>
        <end position="502"/>
    </location>
</feature>
<protein>
    <submittedName>
        <fullName evidence="2">Uncharacterized protein</fullName>
    </submittedName>
</protein>
<evidence type="ECO:0000313" key="3">
    <source>
        <dbReference type="Proteomes" id="UP000014074"/>
    </source>
</evidence>
<name>R8BUQ2_PHAM7</name>
<keyword evidence="3" id="KW-1185">Reference proteome</keyword>
<organism evidence="2 3">
    <name type="scientific">Phaeoacremonium minimum (strain UCR-PA7)</name>
    <name type="common">Esca disease fungus</name>
    <name type="synonym">Togninia minima</name>
    <dbReference type="NCBI Taxonomy" id="1286976"/>
    <lineage>
        <taxon>Eukaryota</taxon>
        <taxon>Fungi</taxon>
        <taxon>Dikarya</taxon>
        <taxon>Ascomycota</taxon>
        <taxon>Pezizomycotina</taxon>
        <taxon>Sordariomycetes</taxon>
        <taxon>Sordariomycetidae</taxon>
        <taxon>Togniniales</taxon>
        <taxon>Togniniaceae</taxon>
        <taxon>Phaeoacremonium</taxon>
    </lineage>
</organism>
<sequence length="545" mass="61852">MSHDKEHNSDENLDQSGYLHGNDYALPYLSRWSDIHDNYKDLLMHMNCGYLSTHGTPPTLLALKQHAQSLAILIAMLSPTILPGEINAEGADENEGAQRFELNASFDWLNNLNEPYTNDDPAHHLPLNALANEVKARHDILGTEFHCPLTKTEKPRHPNQARKPYANHHNLVMHTNECLERLDHEFSATGGLLSLLPEEGDGHSVEEISAARNSLLGQWLTFTGHLVSRMHELEIQVANCLDTLASEAVVPMQHLSMFGPDARSTGRELAYPQDKWVLVNAGEDVFSHIHDMLDRREALIEEKEKIWKSSGVSGERMWMEERGGSTYARGIVPINITTRYYRLKGTGRNTLFVVPAWDHHPAVEYTREMEKRPTVVSVVQPKFPVRATEFEAKYNARLERASKLEQTNTKLEMENMRQKDDLYVLEQQVEHEQSINEFLLERSLSEGAADTTSDPQSQKQTRGLAEELHYVKRNFQESQAKLHEALEKYKAAQKNLADQDKAMGQMYTELENLTEAIEQQGFDITDQGLVRKPGVDRFSSLAATA</sequence>
<dbReference type="KEGG" id="tmn:UCRPA7_1369"/>
<evidence type="ECO:0000256" key="1">
    <source>
        <dbReference type="SAM" id="Coils"/>
    </source>
</evidence>
<dbReference type="Proteomes" id="UP000014074">
    <property type="component" value="Unassembled WGS sequence"/>
</dbReference>
<reference evidence="3" key="1">
    <citation type="journal article" date="2013" name="Genome Announc.">
        <title>Draft genome sequence of the ascomycete Phaeoacremonium aleophilum strain UCR-PA7, a causal agent of the esca disease complex in grapevines.</title>
        <authorList>
            <person name="Blanco-Ulate B."/>
            <person name="Rolshausen P."/>
            <person name="Cantu D."/>
        </authorList>
    </citation>
    <scope>NUCLEOTIDE SEQUENCE [LARGE SCALE GENOMIC DNA]</scope>
    <source>
        <strain evidence="3">UCR-PA7</strain>
    </source>
</reference>
<evidence type="ECO:0000313" key="2">
    <source>
        <dbReference type="EMBL" id="EOO03098.1"/>
    </source>
</evidence>
<dbReference type="eggNOG" id="ENOG502RJCD">
    <property type="taxonomic scope" value="Eukaryota"/>
</dbReference>
<accession>R8BUQ2</accession>
<keyword evidence="1" id="KW-0175">Coiled coil</keyword>
<dbReference type="OrthoDB" id="5413531at2759"/>
<dbReference type="EMBL" id="KB932857">
    <property type="protein sequence ID" value="EOO03098.1"/>
    <property type="molecule type" value="Genomic_DNA"/>
</dbReference>
<dbReference type="HOGENOM" id="CLU_027503_1_0_1"/>
<dbReference type="AlphaFoldDB" id="R8BUQ2"/>
<gene>
    <name evidence="2" type="ORF">UCRPA7_1369</name>
</gene>
<proteinExistence type="predicted"/>
<dbReference type="GeneID" id="19321509"/>
<dbReference type="RefSeq" id="XP_007912141.1">
    <property type="nucleotide sequence ID" value="XM_007913950.1"/>
</dbReference>